<evidence type="ECO:0000256" key="7">
    <source>
        <dbReference type="ARBA" id="ARBA00032478"/>
    </source>
</evidence>
<dbReference type="CDD" id="cd01887">
    <property type="entry name" value="IF2_eIF5B"/>
    <property type="match status" value="1"/>
</dbReference>
<feature type="region of interest" description="Disordered" evidence="8">
    <location>
        <begin position="28"/>
        <end position="47"/>
    </location>
</feature>
<dbReference type="NCBIfam" id="NF003078">
    <property type="entry name" value="PRK04004.1"/>
    <property type="match status" value="1"/>
</dbReference>
<keyword evidence="3 10" id="KW-0396">Initiation factor</keyword>
<feature type="domain" description="Tr-type G" evidence="9">
    <location>
        <begin position="94"/>
        <end position="302"/>
    </location>
</feature>
<evidence type="ECO:0000259" key="9">
    <source>
        <dbReference type="PROSITE" id="PS51722"/>
    </source>
</evidence>
<dbReference type="FunCoup" id="I3EFV2">
    <property type="interactions" value="172"/>
</dbReference>
<dbReference type="InterPro" id="IPR029459">
    <property type="entry name" value="EFTU-type"/>
</dbReference>
<dbReference type="VEuPathDB" id="MicrosporidiaDB:NEQG_01543"/>
<dbReference type="Pfam" id="PF14578">
    <property type="entry name" value="GTP_EFTU_D4"/>
    <property type="match status" value="1"/>
</dbReference>
<dbReference type="Gene3D" id="3.40.50.10050">
    <property type="entry name" value="Translation initiation factor IF- 2, domain 3"/>
    <property type="match status" value="1"/>
</dbReference>
<accession>I3EFV2</accession>
<evidence type="ECO:0000256" key="8">
    <source>
        <dbReference type="SAM" id="MobiDB-lite"/>
    </source>
</evidence>
<keyword evidence="5" id="KW-0648">Protein biosynthesis</keyword>
<dbReference type="Pfam" id="PF11987">
    <property type="entry name" value="IF-2"/>
    <property type="match status" value="1"/>
</dbReference>
<dbReference type="InterPro" id="IPR000795">
    <property type="entry name" value="T_Tr_GTP-bd_dom"/>
</dbReference>
<dbReference type="GO" id="GO:0003924">
    <property type="term" value="F:GTPase activity"/>
    <property type="evidence" value="ECO:0007669"/>
    <property type="project" value="InterPro"/>
</dbReference>
<comment type="similarity">
    <text evidence="1">Belongs to the TRAFAC class translation factor GTPase superfamily. Classic translation factor GTPase family. IF-2 subfamily.</text>
</comment>
<evidence type="ECO:0000256" key="3">
    <source>
        <dbReference type="ARBA" id="ARBA00022540"/>
    </source>
</evidence>
<dbReference type="Proteomes" id="UP000002872">
    <property type="component" value="Unassembled WGS sequence"/>
</dbReference>
<evidence type="ECO:0000313" key="11">
    <source>
        <dbReference type="Proteomes" id="UP000002872"/>
    </source>
</evidence>
<reference evidence="10" key="1">
    <citation type="submission" date="2011-01" db="EMBL/GenBank/DDBJ databases">
        <title>The Genome Sequence of Nematocida parisii strain ERTm3.</title>
        <authorList>
            <consortium name="The Broad Institute Genome Sequencing Platform"/>
            <consortium name="The Broad Institute Genome Sequencing Center for Infectious Disease"/>
            <person name="Cuomo C."/>
            <person name="Troemel E."/>
            <person name="Young S.K."/>
            <person name="Zeng Q."/>
            <person name="Gargeya S."/>
            <person name="Fitzgerald M."/>
            <person name="Haas B."/>
            <person name="Abouelleil A."/>
            <person name="Alvarado L."/>
            <person name="Arachchi H.M."/>
            <person name="Berlin A."/>
            <person name="Chapman S.B."/>
            <person name="Gearin G."/>
            <person name="Goldberg J."/>
            <person name="Griggs A."/>
            <person name="Gujja S."/>
            <person name="Hansen M."/>
            <person name="Heiman D."/>
            <person name="Howarth C."/>
            <person name="Larimer J."/>
            <person name="Lui A."/>
            <person name="MacDonald P.J.P."/>
            <person name="McCowen C."/>
            <person name="Montmayeur A."/>
            <person name="Murphy C."/>
            <person name="Neiman D."/>
            <person name="Pearson M."/>
            <person name="Priest M."/>
            <person name="Roberts A."/>
            <person name="Saif S."/>
            <person name="Shea T."/>
            <person name="Sisk P."/>
            <person name="Stolte C."/>
            <person name="Sykes S."/>
            <person name="Wortman J."/>
            <person name="Nusbaum C."/>
            <person name="Birren B."/>
        </authorList>
    </citation>
    <scope>NUCLEOTIDE SEQUENCE</scope>
    <source>
        <strain evidence="10">ERTm3</strain>
    </source>
</reference>
<dbReference type="PANTHER" id="PTHR43381">
    <property type="entry name" value="TRANSLATION INITIATION FACTOR IF-2-RELATED"/>
    <property type="match status" value="1"/>
</dbReference>
<name>I3EFV2_NEMP3</name>
<dbReference type="InterPro" id="IPR005225">
    <property type="entry name" value="Small_GTP-bd"/>
</dbReference>
<dbReference type="SUPFAM" id="SSF52540">
    <property type="entry name" value="P-loop containing nucleoside triphosphate hydrolases"/>
    <property type="match status" value="1"/>
</dbReference>
<keyword evidence="6" id="KW-0342">GTP-binding</keyword>
<proteinExistence type="inferred from homology"/>
<dbReference type="SUPFAM" id="SSF50447">
    <property type="entry name" value="Translation proteins"/>
    <property type="match status" value="1"/>
</dbReference>
<dbReference type="EMBL" id="GL870879">
    <property type="protein sequence ID" value="EIJ88099.1"/>
    <property type="molecule type" value="Genomic_DNA"/>
</dbReference>
<dbReference type="InterPro" id="IPR023115">
    <property type="entry name" value="TIF_IF2_dom3"/>
</dbReference>
<dbReference type="HOGENOM" id="CLU_002656_3_3_1"/>
<dbReference type="Pfam" id="PF00009">
    <property type="entry name" value="GTP_EFTU"/>
    <property type="match status" value="1"/>
</dbReference>
<dbReference type="FunFam" id="3.40.50.300:FF:000112">
    <property type="entry name" value="Eukaryotic translation initiation factor 5B"/>
    <property type="match status" value="1"/>
</dbReference>
<sequence length="694" mass="77388">MAKKKGGKKGYEDIEDMYDMYTEMNNEYTEEVQEEVSEELSQDVQEEVSTEYDHALEQQKVLASKLERLTMQRPVQKVKKEVKIETEKEMETDYRSPICCILGHADTGKTKILDKIRETDVQLAEAGGITQQIGATYIPIKELMKKYNITSEKLPGLLVIDTPGHEAFSNLRSRGSSMCNIVVLVIDIMHGLELQTKESIELLRSRKTPFIIALNKIDRINGWKSSDTPFSIKSQSKAAKLEFKDRYEKIVLELANTGLNSALFIKNPNPKAYVNIVPTSAVTGEGISDMLSVLLDLVEKNLLKRVKFEEAVECMVLESRAEEGKGATIDVILSNGTVHVGDKIVVCTQNGAVQTVIRHLLTPNPMKETRVKSKYRENKSVKAAIGVRISAHKLEGVLAGSKVVVVKNDSDTDRIIEEADEQIRETIQAFISGDKQTTSGTIFDVVGEDGIHAQASTLGALEALISILKKANIPIRTVGVGNISKKDVIKVSTISERHPEYSVMLCFDVAPSQEMQALGKEMKVKFLTAEIIYHLTEKYKKHMEEQWALAEEQLKDKVIFPCILTIVPGCIFTKRSPLVLGVKVQQGILRIGTPLAVVRDGEITRIGQVTSILEDTKTNPKNDKIRVGSKASIKVEVTGNQQPIIVGRKLFETDQIISRLTRESIDFLKESFKDALTKEDWLTVIKLKGILGIH</sequence>
<dbReference type="NCBIfam" id="TIGR00231">
    <property type="entry name" value="small_GTP"/>
    <property type="match status" value="1"/>
</dbReference>
<dbReference type="InterPro" id="IPR015760">
    <property type="entry name" value="TIF_IF2"/>
</dbReference>
<dbReference type="GO" id="GO:0005739">
    <property type="term" value="C:mitochondrion"/>
    <property type="evidence" value="ECO:0007669"/>
    <property type="project" value="TreeGrafter"/>
</dbReference>
<gene>
    <name evidence="10" type="ORF">NEQG_01543</name>
</gene>
<dbReference type="PANTHER" id="PTHR43381:SF4">
    <property type="entry name" value="EUKARYOTIC TRANSLATION INITIATION FACTOR 5B"/>
    <property type="match status" value="1"/>
</dbReference>
<keyword evidence="11" id="KW-1185">Reference proteome</keyword>
<dbReference type="STRING" id="935791.I3EFV2"/>
<evidence type="ECO:0000313" key="10">
    <source>
        <dbReference type="EMBL" id="EIJ88099.1"/>
    </source>
</evidence>
<dbReference type="OMA" id="FRQSKPA"/>
<dbReference type="Gene3D" id="3.40.50.300">
    <property type="entry name" value="P-loop containing nucleotide triphosphate hydrolases"/>
    <property type="match status" value="1"/>
</dbReference>
<organism evidence="10 11">
    <name type="scientific">Nematocida parisii (strain ERTm3)</name>
    <name type="common">Nematode killer fungus</name>
    <dbReference type="NCBI Taxonomy" id="935791"/>
    <lineage>
        <taxon>Eukaryota</taxon>
        <taxon>Fungi</taxon>
        <taxon>Fungi incertae sedis</taxon>
        <taxon>Microsporidia</taxon>
        <taxon>Nematocida</taxon>
    </lineage>
</organism>
<dbReference type="InterPro" id="IPR027417">
    <property type="entry name" value="P-loop_NTPase"/>
</dbReference>
<evidence type="ECO:0000256" key="5">
    <source>
        <dbReference type="ARBA" id="ARBA00022917"/>
    </source>
</evidence>
<evidence type="ECO:0000256" key="2">
    <source>
        <dbReference type="ARBA" id="ARBA00013824"/>
    </source>
</evidence>
<dbReference type="GO" id="GO:0003743">
    <property type="term" value="F:translation initiation factor activity"/>
    <property type="evidence" value="ECO:0007669"/>
    <property type="project" value="UniProtKB-KW"/>
</dbReference>
<protein>
    <recommendedName>
        <fullName evidence="2">Eukaryotic translation initiation factor 5B</fullName>
    </recommendedName>
    <alternativeName>
        <fullName evidence="7">Translation initiation factor IF-2</fullName>
    </alternativeName>
</protein>
<dbReference type="InterPro" id="IPR036925">
    <property type="entry name" value="TIF_IF2_dom3_sf"/>
</dbReference>
<dbReference type="InterPro" id="IPR009000">
    <property type="entry name" value="Transl_B-barrel_sf"/>
</dbReference>
<dbReference type="SUPFAM" id="SSF52156">
    <property type="entry name" value="Initiation factor IF2/eIF5b, domain 3"/>
    <property type="match status" value="1"/>
</dbReference>
<evidence type="ECO:0000256" key="6">
    <source>
        <dbReference type="ARBA" id="ARBA00023134"/>
    </source>
</evidence>
<dbReference type="OrthoDB" id="4928at2759"/>
<dbReference type="AlphaFoldDB" id="I3EFV2"/>
<dbReference type="GO" id="GO:0005525">
    <property type="term" value="F:GTP binding"/>
    <property type="evidence" value="ECO:0007669"/>
    <property type="project" value="UniProtKB-KW"/>
</dbReference>
<dbReference type="CDD" id="cd03703">
    <property type="entry name" value="aeIF5B_II"/>
    <property type="match status" value="1"/>
</dbReference>
<evidence type="ECO:0000256" key="1">
    <source>
        <dbReference type="ARBA" id="ARBA00007733"/>
    </source>
</evidence>
<evidence type="ECO:0000256" key="4">
    <source>
        <dbReference type="ARBA" id="ARBA00022741"/>
    </source>
</evidence>
<dbReference type="FunFam" id="2.40.30.10:FF:000013">
    <property type="entry name" value="eukaryotic translation initiation factor 5B"/>
    <property type="match status" value="1"/>
</dbReference>
<dbReference type="PROSITE" id="PS51722">
    <property type="entry name" value="G_TR_2"/>
    <property type="match status" value="1"/>
</dbReference>
<dbReference type="PRINTS" id="PR00315">
    <property type="entry name" value="ELONGATNFCT"/>
</dbReference>
<dbReference type="InParanoid" id="I3EFV2"/>
<dbReference type="Gene3D" id="2.40.30.10">
    <property type="entry name" value="Translation factors"/>
    <property type="match status" value="2"/>
</dbReference>
<keyword evidence="4" id="KW-0547">Nucleotide-binding</keyword>